<feature type="domain" description="DUF6532" evidence="2">
    <location>
        <begin position="538"/>
        <end position="633"/>
    </location>
</feature>
<feature type="compositionally biased region" description="Basic and acidic residues" evidence="1">
    <location>
        <begin position="273"/>
        <end position="293"/>
    </location>
</feature>
<dbReference type="Proteomes" id="UP001222325">
    <property type="component" value="Unassembled WGS sequence"/>
</dbReference>
<protein>
    <recommendedName>
        <fullName evidence="2">DUF6532 domain-containing protein</fullName>
    </recommendedName>
</protein>
<dbReference type="Pfam" id="PF20149">
    <property type="entry name" value="DUF6532"/>
    <property type="match status" value="2"/>
</dbReference>
<feature type="compositionally biased region" description="Basic and acidic residues" evidence="1">
    <location>
        <begin position="25"/>
        <end position="38"/>
    </location>
</feature>
<reference evidence="3" key="1">
    <citation type="submission" date="2023-03" db="EMBL/GenBank/DDBJ databases">
        <title>Massive genome expansion in bonnet fungi (Mycena s.s.) driven by repeated elements and novel gene families across ecological guilds.</title>
        <authorList>
            <consortium name="Lawrence Berkeley National Laboratory"/>
            <person name="Harder C.B."/>
            <person name="Miyauchi S."/>
            <person name="Viragh M."/>
            <person name="Kuo A."/>
            <person name="Thoen E."/>
            <person name="Andreopoulos B."/>
            <person name="Lu D."/>
            <person name="Skrede I."/>
            <person name="Drula E."/>
            <person name="Henrissat B."/>
            <person name="Morin E."/>
            <person name="Kohler A."/>
            <person name="Barry K."/>
            <person name="LaButti K."/>
            <person name="Morin E."/>
            <person name="Salamov A."/>
            <person name="Lipzen A."/>
            <person name="Mereny Z."/>
            <person name="Hegedus B."/>
            <person name="Baldrian P."/>
            <person name="Stursova M."/>
            <person name="Weitz H."/>
            <person name="Taylor A."/>
            <person name="Grigoriev I.V."/>
            <person name="Nagy L.G."/>
            <person name="Martin F."/>
            <person name="Kauserud H."/>
        </authorList>
    </citation>
    <scope>NUCLEOTIDE SEQUENCE</scope>
    <source>
        <strain evidence="3">CBHHK173m</strain>
    </source>
</reference>
<name>A0AAD6XY65_9AGAR</name>
<feature type="region of interest" description="Disordered" evidence="1">
    <location>
        <begin position="63"/>
        <end position="325"/>
    </location>
</feature>
<comment type="caution">
    <text evidence="3">The sequence shown here is derived from an EMBL/GenBank/DDBJ whole genome shotgun (WGS) entry which is preliminary data.</text>
</comment>
<evidence type="ECO:0000313" key="4">
    <source>
        <dbReference type="Proteomes" id="UP001222325"/>
    </source>
</evidence>
<proteinExistence type="predicted"/>
<accession>A0AAD6XY65</accession>
<organism evidence="3 4">
    <name type="scientific">Mycena belliarum</name>
    <dbReference type="NCBI Taxonomy" id="1033014"/>
    <lineage>
        <taxon>Eukaryota</taxon>
        <taxon>Fungi</taxon>
        <taxon>Dikarya</taxon>
        <taxon>Basidiomycota</taxon>
        <taxon>Agaricomycotina</taxon>
        <taxon>Agaricomycetes</taxon>
        <taxon>Agaricomycetidae</taxon>
        <taxon>Agaricales</taxon>
        <taxon>Marasmiineae</taxon>
        <taxon>Mycenaceae</taxon>
        <taxon>Mycena</taxon>
    </lineage>
</organism>
<feature type="domain" description="DUF6532" evidence="2">
    <location>
        <begin position="380"/>
        <end position="484"/>
    </location>
</feature>
<gene>
    <name evidence="3" type="ORF">B0H15DRAFT_796634</name>
</gene>
<feature type="compositionally biased region" description="Low complexity" evidence="1">
    <location>
        <begin position="166"/>
        <end position="185"/>
    </location>
</feature>
<dbReference type="EMBL" id="JARJCN010000005">
    <property type="protein sequence ID" value="KAJ7100981.1"/>
    <property type="molecule type" value="Genomic_DNA"/>
</dbReference>
<sequence length="682" mass="74407">MGSATDLSDIEDDKPPLTAAQKARLTREHNKAEELRRNEALAVETEIAGGRSAKKRALVLKIWDLDGKRKRPEQLDAVSDSEQAPQKPKKKSKSAAAASKDDSNDEMSQDSGAAPASSVTPKNRKPLAKPRLSKGVEGVRATPAKSARKYIAAPIRLDDDSEPSDTAPAPTTKKTSKASSKSATSGNDESQSSAEESDRVSGDDDGLSGNVDEVKRRLLSERPRLVRKDPPKPVVDDDSMDDAPPPFDATKMPSLYREPRHSSTSSRGGSEYDIPHDTDFSDNHSRDRDDSDSGSRSAPRAKKKSAQQVKYDTEKPTVRRSKGTVTEEKISEATVIAEIEWHQTVRLRFPSHRGPIRLRDQTPIVQDVVKTAVDIGLYDIAFKHAYSPVPSRAVECQSLLRRSAKRLGERGVLVLARAKQDIEFCRLLAPLIFARFGKHRNSIRNSALQKVPAHYELLKLGITQKQVREKVEALGKDQKFIYAYNPRLSFPSGRAPAVVVEATAPPVVEGDVVPAAAPVAAVTFVTHNSQRVDTLKFFKLNGPFLAPAIADIIHEIWFANAKAFGYKQKNISAMVSHCAAFPNEPELPAPMVCMVAANVHAALLTYSNGSFLPAPEFSQSRLEDTYVVLMEMIAAQRVASDANVAAFHKVMHRLYLNASVTSGSSSAASGSAANVMQLDIED</sequence>
<evidence type="ECO:0000256" key="1">
    <source>
        <dbReference type="SAM" id="MobiDB-lite"/>
    </source>
</evidence>
<dbReference type="AlphaFoldDB" id="A0AAD6XY65"/>
<keyword evidence="4" id="KW-1185">Reference proteome</keyword>
<feature type="compositionally biased region" description="Basic residues" evidence="1">
    <location>
        <begin position="122"/>
        <end position="132"/>
    </location>
</feature>
<feature type="region of interest" description="Disordered" evidence="1">
    <location>
        <begin position="1"/>
        <end position="38"/>
    </location>
</feature>
<evidence type="ECO:0000259" key="2">
    <source>
        <dbReference type="Pfam" id="PF20149"/>
    </source>
</evidence>
<dbReference type="InterPro" id="IPR045341">
    <property type="entry name" value="DUF6532"/>
</dbReference>
<feature type="compositionally biased region" description="Basic and acidic residues" evidence="1">
    <location>
        <begin position="212"/>
        <end position="235"/>
    </location>
</feature>
<evidence type="ECO:0000313" key="3">
    <source>
        <dbReference type="EMBL" id="KAJ7100981.1"/>
    </source>
</evidence>